<dbReference type="Pfam" id="PF06388">
    <property type="entry name" value="DUF1075"/>
    <property type="match status" value="1"/>
</dbReference>
<keyword evidence="3 6" id="KW-0812">Transmembrane</keyword>
<accession>A0AAW1DCY4</accession>
<name>A0AAW1DCY4_9HEMI</name>
<comment type="similarity">
    <text evidence="2">Belongs to the UPF0389 family.</text>
</comment>
<evidence type="ECO:0000256" key="3">
    <source>
        <dbReference type="ARBA" id="ARBA00022692"/>
    </source>
</evidence>
<dbReference type="GO" id="GO:0016020">
    <property type="term" value="C:membrane"/>
    <property type="evidence" value="ECO:0007669"/>
    <property type="project" value="UniProtKB-SubCell"/>
</dbReference>
<sequence length="145" mass="16839">MLRFLPNFCTKSKLNIRTLQCRKFSDKALDKNVKEIPEVQGKNTNVLTGKVHSPRMWHRIVLVWSGVYKSKEDIPNNVPYEAIDKAKNIVRIKISNYMILATIVACIIFAIRGRRAAERGETISKMNLDWHKKIKEDAEKENQSR</sequence>
<dbReference type="PANTHER" id="PTHR13674">
    <property type="entry name" value="GROWTH AND TRANSFORMATION-DEPENDENT PROTEIN"/>
    <property type="match status" value="1"/>
</dbReference>
<evidence type="ECO:0000256" key="1">
    <source>
        <dbReference type="ARBA" id="ARBA00004167"/>
    </source>
</evidence>
<evidence type="ECO:0000256" key="6">
    <source>
        <dbReference type="SAM" id="Phobius"/>
    </source>
</evidence>
<protein>
    <recommendedName>
        <fullName evidence="9">Protein FAM162A</fullName>
    </recommendedName>
</protein>
<comment type="subcellular location">
    <subcellularLocation>
        <location evidence="1">Membrane</location>
        <topology evidence="1">Single-pass membrane protein</topology>
    </subcellularLocation>
</comment>
<proteinExistence type="inferred from homology"/>
<feature type="transmembrane region" description="Helical" evidence="6">
    <location>
        <begin position="94"/>
        <end position="111"/>
    </location>
</feature>
<evidence type="ECO:0008006" key="9">
    <source>
        <dbReference type="Google" id="ProtNLM"/>
    </source>
</evidence>
<dbReference type="Proteomes" id="UP001461498">
    <property type="component" value="Unassembled WGS sequence"/>
</dbReference>
<keyword evidence="5 6" id="KW-0472">Membrane</keyword>
<dbReference type="PANTHER" id="PTHR13674:SF5">
    <property type="entry name" value="UPF0389 PROTEIN CG9231"/>
    <property type="match status" value="1"/>
</dbReference>
<dbReference type="EMBL" id="JAPXFL010000004">
    <property type="protein sequence ID" value="KAK9507581.1"/>
    <property type="molecule type" value="Genomic_DNA"/>
</dbReference>
<reference evidence="7 8" key="1">
    <citation type="submission" date="2022-12" db="EMBL/GenBank/DDBJ databases">
        <title>Chromosome-level genome assembly of true bugs.</title>
        <authorList>
            <person name="Ma L."/>
            <person name="Li H."/>
        </authorList>
    </citation>
    <scope>NUCLEOTIDE SEQUENCE [LARGE SCALE GENOMIC DNA]</scope>
    <source>
        <strain evidence="7">Lab_2022b</strain>
    </source>
</reference>
<keyword evidence="8" id="KW-1185">Reference proteome</keyword>
<evidence type="ECO:0000313" key="7">
    <source>
        <dbReference type="EMBL" id="KAK9507580.1"/>
    </source>
</evidence>
<gene>
    <name evidence="7" type="ORF">O3M35_007406</name>
</gene>
<evidence type="ECO:0000256" key="4">
    <source>
        <dbReference type="ARBA" id="ARBA00022989"/>
    </source>
</evidence>
<dbReference type="AlphaFoldDB" id="A0AAW1DCY4"/>
<keyword evidence="4 6" id="KW-1133">Transmembrane helix</keyword>
<evidence type="ECO:0000313" key="8">
    <source>
        <dbReference type="Proteomes" id="UP001461498"/>
    </source>
</evidence>
<dbReference type="InterPro" id="IPR009432">
    <property type="entry name" value="DUF1075"/>
</dbReference>
<organism evidence="7 8">
    <name type="scientific">Rhynocoris fuscipes</name>
    <dbReference type="NCBI Taxonomy" id="488301"/>
    <lineage>
        <taxon>Eukaryota</taxon>
        <taxon>Metazoa</taxon>
        <taxon>Ecdysozoa</taxon>
        <taxon>Arthropoda</taxon>
        <taxon>Hexapoda</taxon>
        <taxon>Insecta</taxon>
        <taxon>Pterygota</taxon>
        <taxon>Neoptera</taxon>
        <taxon>Paraneoptera</taxon>
        <taxon>Hemiptera</taxon>
        <taxon>Heteroptera</taxon>
        <taxon>Panheteroptera</taxon>
        <taxon>Cimicomorpha</taxon>
        <taxon>Reduviidae</taxon>
        <taxon>Harpactorinae</taxon>
        <taxon>Harpactorini</taxon>
        <taxon>Rhynocoris</taxon>
    </lineage>
</organism>
<evidence type="ECO:0000256" key="5">
    <source>
        <dbReference type="ARBA" id="ARBA00023136"/>
    </source>
</evidence>
<evidence type="ECO:0000256" key="2">
    <source>
        <dbReference type="ARBA" id="ARBA00007363"/>
    </source>
</evidence>
<dbReference type="EMBL" id="JAPXFL010000004">
    <property type="protein sequence ID" value="KAK9507580.1"/>
    <property type="molecule type" value="Genomic_DNA"/>
</dbReference>
<comment type="caution">
    <text evidence="7">The sequence shown here is derived from an EMBL/GenBank/DDBJ whole genome shotgun (WGS) entry which is preliminary data.</text>
</comment>